<keyword evidence="2" id="KW-0964">Secreted</keyword>
<keyword evidence="3" id="KW-0272">Extracellular matrix</keyword>
<keyword evidence="5" id="KW-0732">Signal</keyword>
<dbReference type="InterPro" id="IPR050392">
    <property type="entry name" value="Collagen/C1q_domain"/>
</dbReference>
<sequence length="228" mass="24849">MANIFLTICVCLFLGLSECQAGENNITESDSTPEPGCDTTTNSLWKQLGALEERLNVTVRTLEEKLDANEKKLAALNSTVTQGNKMIALWFPTFFVAFSAARPVMNGNVAAGQADLPLVYAHVVSNIGNAYNPITGYFIAPVNGVYYFSFTSYFWASEGATGGSLYQNGHKVVSWYGFSKVHDVSQSNSAVLLLRAGDAVNVRVWAGYQIGDNANRYCSFNGFLLFSM</sequence>
<feature type="signal peptide" evidence="5">
    <location>
        <begin position="1"/>
        <end position="21"/>
    </location>
</feature>
<dbReference type="Gene3D" id="2.60.120.40">
    <property type="match status" value="1"/>
</dbReference>
<organism evidence="7 8">
    <name type="scientific">Sphaeramia orbicularis</name>
    <name type="common">orbiculate cardinalfish</name>
    <dbReference type="NCBI Taxonomy" id="375764"/>
    <lineage>
        <taxon>Eukaryota</taxon>
        <taxon>Metazoa</taxon>
        <taxon>Chordata</taxon>
        <taxon>Craniata</taxon>
        <taxon>Vertebrata</taxon>
        <taxon>Euteleostomi</taxon>
        <taxon>Actinopterygii</taxon>
        <taxon>Neopterygii</taxon>
        <taxon>Teleostei</taxon>
        <taxon>Neoteleostei</taxon>
        <taxon>Acanthomorphata</taxon>
        <taxon>Gobiaria</taxon>
        <taxon>Kurtiformes</taxon>
        <taxon>Apogonoidei</taxon>
        <taxon>Apogonidae</taxon>
        <taxon>Apogoninae</taxon>
        <taxon>Sphaeramia</taxon>
    </lineage>
</organism>
<feature type="domain" description="C1q" evidence="6">
    <location>
        <begin position="91"/>
        <end position="228"/>
    </location>
</feature>
<dbReference type="AlphaFoldDB" id="A0A673C8H7"/>
<comment type="subcellular location">
    <subcellularLocation>
        <location evidence="1">Secreted</location>
        <location evidence="1">Extracellular space</location>
        <location evidence="1">Extracellular matrix</location>
    </subcellularLocation>
</comment>
<evidence type="ECO:0000256" key="3">
    <source>
        <dbReference type="ARBA" id="ARBA00022530"/>
    </source>
</evidence>
<evidence type="ECO:0000256" key="5">
    <source>
        <dbReference type="SAM" id="SignalP"/>
    </source>
</evidence>
<feature type="chain" id="PRO_5025492493" description="C1q domain-containing protein" evidence="5">
    <location>
        <begin position="22"/>
        <end position="228"/>
    </location>
</feature>
<dbReference type="Proteomes" id="UP000472271">
    <property type="component" value="Chromosome 18"/>
</dbReference>
<reference evidence="7" key="1">
    <citation type="submission" date="2019-06" db="EMBL/GenBank/DDBJ databases">
        <authorList>
            <consortium name="Wellcome Sanger Institute Data Sharing"/>
        </authorList>
    </citation>
    <scope>NUCLEOTIDE SEQUENCE [LARGE SCALE GENOMIC DNA]</scope>
</reference>
<accession>A0A673C8H7</accession>
<dbReference type="Ensembl" id="ENSSORT00005053130.1">
    <property type="protein sequence ID" value="ENSSORP00005051891.1"/>
    <property type="gene ID" value="ENSSORG00005023431.1"/>
</dbReference>
<feature type="coiled-coil region" evidence="4">
    <location>
        <begin position="52"/>
        <end position="79"/>
    </location>
</feature>
<dbReference type="PRINTS" id="PR00007">
    <property type="entry name" value="COMPLEMNTC1Q"/>
</dbReference>
<dbReference type="SUPFAM" id="SSF49842">
    <property type="entry name" value="TNF-like"/>
    <property type="match status" value="1"/>
</dbReference>
<evidence type="ECO:0000313" key="7">
    <source>
        <dbReference type="Ensembl" id="ENSSORP00005051891.1"/>
    </source>
</evidence>
<evidence type="ECO:0000256" key="2">
    <source>
        <dbReference type="ARBA" id="ARBA00022525"/>
    </source>
</evidence>
<evidence type="ECO:0000313" key="8">
    <source>
        <dbReference type="Proteomes" id="UP000472271"/>
    </source>
</evidence>
<reference evidence="7" key="2">
    <citation type="submission" date="2025-08" db="UniProtKB">
        <authorList>
            <consortium name="Ensembl"/>
        </authorList>
    </citation>
    <scope>IDENTIFICATION</scope>
</reference>
<dbReference type="InParanoid" id="A0A673C8H7"/>
<proteinExistence type="predicted"/>
<dbReference type="InterPro" id="IPR001073">
    <property type="entry name" value="C1q_dom"/>
</dbReference>
<reference evidence="7" key="3">
    <citation type="submission" date="2025-09" db="UniProtKB">
        <authorList>
            <consortium name="Ensembl"/>
        </authorList>
    </citation>
    <scope>IDENTIFICATION</scope>
</reference>
<dbReference type="PANTHER" id="PTHR15427:SF50">
    <property type="entry name" value="COMPLEMENT C1Q TUMOR NECROSIS FACTOR-RELATED PROTEIN 2-LIKE"/>
    <property type="match status" value="1"/>
</dbReference>
<dbReference type="Pfam" id="PF00386">
    <property type="entry name" value="C1q"/>
    <property type="match status" value="1"/>
</dbReference>
<keyword evidence="4" id="KW-0175">Coiled coil</keyword>
<evidence type="ECO:0000259" key="6">
    <source>
        <dbReference type="PROSITE" id="PS50871"/>
    </source>
</evidence>
<dbReference type="PANTHER" id="PTHR15427">
    <property type="entry name" value="EMILIN ELASTIN MICROFIBRIL INTERFACE-LOCATED PROTEIN ELASTIN MICROFIBRIL INTERFACER"/>
    <property type="match status" value="1"/>
</dbReference>
<keyword evidence="8" id="KW-1185">Reference proteome</keyword>
<evidence type="ECO:0000256" key="1">
    <source>
        <dbReference type="ARBA" id="ARBA00004498"/>
    </source>
</evidence>
<dbReference type="SMART" id="SM00110">
    <property type="entry name" value="C1Q"/>
    <property type="match status" value="1"/>
</dbReference>
<evidence type="ECO:0000256" key="4">
    <source>
        <dbReference type="SAM" id="Coils"/>
    </source>
</evidence>
<dbReference type="PROSITE" id="PS50871">
    <property type="entry name" value="C1Q"/>
    <property type="match status" value="1"/>
</dbReference>
<protein>
    <recommendedName>
        <fullName evidence="6">C1q domain-containing protein</fullName>
    </recommendedName>
</protein>
<name>A0A673C8H7_9TELE</name>
<dbReference type="InterPro" id="IPR008983">
    <property type="entry name" value="Tumour_necrosis_fac-like_dom"/>
</dbReference>